<evidence type="ECO:0000256" key="4">
    <source>
        <dbReference type="ARBA" id="ARBA00022692"/>
    </source>
</evidence>
<feature type="domain" description="Major facilitator superfamily (MFS) profile" evidence="8">
    <location>
        <begin position="81"/>
        <end position="532"/>
    </location>
</feature>
<feature type="transmembrane region" description="Helical" evidence="7">
    <location>
        <begin position="203"/>
        <end position="230"/>
    </location>
</feature>
<keyword evidence="5 7" id="KW-1133">Transmembrane helix</keyword>
<dbReference type="GeneID" id="89975266"/>
<gene>
    <name evidence="9" type="ORF">LTR84_007098</name>
</gene>
<keyword evidence="4 7" id="KW-0812">Transmembrane</keyword>
<feature type="transmembrane region" description="Helical" evidence="7">
    <location>
        <begin position="250"/>
        <end position="273"/>
    </location>
</feature>
<evidence type="ECO:0000313" key="9">
    <source>
        <dbReference type="EMBL" id="KAK5047155.1"/>
    </source>
</evidence>
<dbReference type="Proteomes" id="UP001358417">
    <property type="component" value="Unassembled WGS sequence"/>
</dbReference>
<dbReference type="InterPro" id="IPR036259">
    <property type="entry name" value="MFS_trans_sf"/>
</dbReference>
<evidence type="ECO:0000256" key="2">
    <source>
        <dbReference type="ARBA" id="ARBA00008335"/>
    </source>
</evidence>
<dbReference type="PROSITE" id="PS50850">
    <property type="entry name" value="MFS"/>
    <property type="match status" value="1"/>
</dbReference>
<comment type="subcellular location">
    <subcellularLocation>
        <location evidence="1">Membrane</location>
        <topology evidence="1">Multi-pass membrane protein</topology>
    </subcellularLocation>
</comment>
<evidence type="ECO:0000313" key="10">
    <source>
        <dbReference type="Proteomes" id="UP001358417"/>
    </source>
</evidence>
<evidence type="ECO:0000256" key="5">
    <source>
        <dbReference type="ARBA" id="ARBA00022989"/>
    </source>
</evidence>
<dbReference type="Pfam" id="PF07690">
    <property type="entry name" value="MFS_1"/>
    <property type="match status" value="1"/>
</dbReference>
<evidence type="ECO:0000256" key="6">
    <source>
        <dbReference type="ARBA" id="ARBA00023136"/>
    </source>
</evidence>
<dbReference type="InterPro" id="IPR020846">
    <property type="entry name" value="MFS_dom"/>
</dbReference>
<keyword evidence="6 7" id="KW-0472">Membrane</keyword>
<dbReference type="SUPFAM" id="SSF103473">
    <property type="entry name" value="MFS general substrate transporter"/>
    <property type="match status" value="1"/>
</dbReference>
<sequence>MSGAGVPPPPPAFRGDADLTIADTKRASLIADHKANGVSSDEDSINLDKEIYDSTAIDPVLAKKMALANSALDEIGMTAFQWKLFYLNGFGYAVDSLLIVCQSIAGPAVTQEFGNPSKKIAGVALASQVGLLVGAALWGLSADVIGRRLAFNSSLFLCAVFVLIAGAMPSYISFSAMVAIYSAGAGGNYILDATNLLEFLPSSHAWLVTFMAVWWSVGYAITGFLAWGYMSNYSCDPEATVAECTWGNNWGWRYLHFTCGALVLVLAAARLLFIRMPQTPKWLISQNRDKEVIANLSEIAHKYNRPLSLTLEKLQKEGRVLHTDKSAFSAIRIGQHFSQLFTTKKLAYSTIMIIANWVVIGTVSPLYSVFLPYYLKTRGADVGSGDNYTVWRNYALNQVAGLFGPIVAAILVETRFVGRRGTLAIGAAITTALQFGYTQIKTPAQNVGVSCAISAASNIYYGTIYAYTPEILPAAHRATGYAICVVLNRVGGITGVLIGSYANVETTAPLFVCGGLFGLLVVLSLALPFESMGKRTV</sequence>
<feature type="transmembrane region" description="Helical" evidence="7">
    <location>
        <begin position="120"/>
        <end position="140"/>
    </location>
</feature>
<name>A0AAV9N2X3_9EURO</name>
<dbReference type="EMBL" id="JAVRRD010000027">
    <property type="protein sequence ID" value="KAK5047155.1"/>
    <property type="molecule type" value="Genomic_DNA"/>
</dbReference>
<feature type="transmembrane region" description="Helical" evidence="7">
    <location>
        <begin position="346"/>
        <end position="374"/>
    </location>
</feature>
<feature type="transmembrane region" description="Helical" evidence="7">
    <location>
        <begin position="446"/>
        <end position="468"/>
    </location>
</feature>
<feature type="transmembrane region" description="Helical" evidence="7">
    <location>
        <begin position="394"/>
        <end position="412"/>
    </location>
</feature>
<evidence type="ECO:0000256" key="1">
    <source>
        <dbReference type="ARBA" id="ARBA00004141"/>
    </source>
</evidence>
<comment type="caution">
    <text evidence="9">The sequence shown here is derived from an EMBL/GenBank/DDBJ whole genome shotgun (WGS) entry which is preliminary data.</text>
</comment>
<proteinExistence type="inferred from homology"/>
<keyword evidence="3" id="KW-0813">Transport</keyword>
<protein>
    <recommendedName>
        <fullName evidence="8">Major facilitator superfamily (MFS) profile domain-containing protein</fullName>
    </recommendedName>
</protein>
<accession>A0AAV9N2X3</accession>
<dbReference type="Gene3D" id="1.20.1250.20">
    <property type="entry name" value="MFS general substrate transporter like domains"/>
    <property type="match status" value="1"/>
</dbReference>
<dbReference type="CDD" id="cd17316">
    <property type="entry name" value="MFS_SV2_like"/>
    <property type="match status" value="1"/>
</dbReference>
<dbReference type="GO" id="GO:0022857">
    <property type="term" value="F:transmembrane transporter activity"/>
    <property type="evidence" value="ECO:0007669"/>
    <property type="project" value="InterPro"/>
</dbReference>
<feature type="transmembrane region" description="Helical" evidence="7">
    <location>
        <begin position="174"/>
        <end position="191"/>
    </location>
</feature>
<keyword evidence="10" id="KW-1185">Reference proteome</keyword>
<dbReference type="PANTHER" id="PTHR23511:SF4">
    <property type="entry name" value="MAJOR FACILITATOR SUPERFAMILY (MFS) PROFILE DOMAIN-CONTAINING PROTEIN"/>
    <property type="match status" value="1"/>
</dbReference>
<dbReference type="FunFam" id="1.20.1250.20:FF:000171">
    <property type="entry name" value="MFS general substrate transporter"/>
    <property type="match status" value="1"/>
</dbReference>
<dbReference type="GO" id="GO:0016020">
    <property type="term" value="C:membrane"/>
    <property type="evidence" value="ECO:0007669"/>
    <property type="project" value="UniProtKB-SubCell"/>
</dbReference>
<evidence type="ECO:0000259" key="8">
    <source>
        <dbReference type="PROSITE" id="PS50850"/>
    </source>
</evidence>
<dbReference type="AlphaFoldDB" id="A0AAV9N2X3"/>
<comment type="similarity">
    <text evidence="2">Belongs to the major facilitator superfamily.</text>
</comment>
<dbReference type="RefSeq" id="XP_064702722.1">
    <property type="nucleotide sequence ID" value="XM_064850653.1"/>
</dbReference>
<dbReference type="PANTHER" id="PTHR23511">
    <property type="entry name" value="SYNAPTIC VESICLE GLYCOPROTEIN 2"/>
    <property type="match status" value="1"/>
</dbReference>
<evidence type="ECO:0000256" key="7">
    <source>
        <dbReference type="SAM" id="Phobius"/>
    </source>
</evidence>
<feature type="transmembrane region" description="Helical" evidence="7">
    <location>
        <begin position="480"/>
        <end position="502"/>
    </location>
</feature>
<evidence type="ECO:0000256" key="3">
    <source>
        <dbReference type="ARBA" id="ARBA00022448"/>
    </source>
</evidence>
<reference evidence="9 10" key="1">
    <citation type="submission" date="2023-08" db="EMBL/GenBank/DDBJ databases">
        <title>Black Yeasts Isolated from many extreme environments.</title>
        <authorList>
            <person name="Coleine C."/>
            <person name="Stajich J.E."/>
            <person name="Selbmann L."/>
        </authorList>
    </citation>
    <scope>NUCLEOTIDE SEQUENCE [LARGE SCALE GENOMIC DNA]</scope>
    <source>
        <strain evidence="9 10">CCFEE 5792</strain>
    </source>
</reference>
<dbReference type="InterPro" id="IPR011701">
    <property type="entry name" value="MFS"/>
</dbReference>
<feature type="transmembrane region" description="Helical" evidence="7">
    <location>
        <begin position="508"/>
        <end position="529"/>
    </location>
</feature>
<organism evidence="9 10">
    <name type="scientific">Exophiala bonariae</name>
    <dbReference type="NCBI Taxonomy" id="1690606"/>
    <lineage>
        <taxon>Eukaryota</taxon>
        <taxon>Fungi</taxon>
        <taxon>Dikarya</taxon>
        <taxon>Ascomycota</taxon>
        <taxon>Pezizomycotina</taxon>
        <taxon>Eurotiomycetes</taxon>
        <taxon>Chaetothyriomycetidae</taxon>
        <taxon>Chaetothyriales</taxon>
        <taxon>Herpotrichiellaceae</taxon>
        <taxon>Exophiala</taxon>
    </lineage>
</organism>
<feature type="transmembrane region" description="Helical" evidence="7">
    <location>
        <begin position="149"/>
        <end position="168"/>
    </location>
</feature>